<feature type="transmembrane region" description="Helical" evidence="7">
    <location>
        <begin position="144"/>
        <end position="165"/>
    </location>
</feature>
<dbReference type="Proteomes" id="UP000824123">
    <property type="component" value="Unassembled WGS sequence"/>
</dbReference>
<evidence type="ECO:0000256" key="4">
    <source>
        <dbReference type="ARBA" id="ARBA00022692"/>
    </source>
</evidence>
<feature type="transmembrane region" description="Helical" evidence="7">
    <location>
        <begin position="12"/>
        <end position="31"/>
    </location>
</feature>
<evidence type="ECO:0000313" key="9">
    <source>
        <dbReference type="EMBL" id="HIU45899.1"/>
    </source>
</evidence>
<dbReference type="PROSITE" id="PS50928">
    <property type="entry name" value="ABC_TM1"/>
    <property type="match status" value="1"/>
</dbReference>
<comment type="subcellular location">
    <subcellularLocation>
        <location evidence="1 7">Cell membrane</location>
        <topology evidence="1 7">Multi-pass membrane protein</topology>
    </subcellularLocation>
</comment>
<dbReference type="PANTHER" id="PTHR43227:SF11">
    <property type="entry name" value="BLL4140 PROTEIN"/>
    <property type="match status" value="1"/>
</dbReference>
<keyword evidence="2 7" id="KW-0813">Transport</keyword>
<gene>
    <name evidence="9" type="ORF">IAC59_01400</name>
</gene>
<comment type="caution">
    <text evidence="9">The sequence shown here is derived from an EMBL/GenBank/DDBJ whole genome shotgun (WGS) entry which is preliminary data.</text>
</comment>
<evidence type="ECO:0000313" key="10">
    <source>
        <dbReference type="Proteomes" id="UP000824123"/>
    </source>
</evidence>
<dbReference type="InterPro" id="IPR050809">
    <property type="entry name" value="UgpAE/MalFG_permease"/>
</dbReference>
<sequence length="231" mass="25929">TIIKNTFLLSLYYLFASFPIPIVLAICLNECRSNKFKKFTQMITYMPYFISTVVLVSMIIQFTDISTGFINQIIVALGGEATNFMGNVNYFRSLYVWTGVWQTMGYSAIVYLAALTGVPVELYEAAKVDGASKLRRIFSIDIPYIAPTIITLFILNTGSILSIGFEKIYLMQNSINTPVSEVISTYVYKIGVLQFNYSFSTAVGLFNSLVNLFMLLFVNTVSNRISKISVL</sequence>
<keyword evidence="6 7" id="KW-0472">Membrane</keyword>
<keyword evidence="3" id="KW-1003">Cell membrane</keyword>
<feature type="transmembrane region" description="Helical" evidence="7">
    <location>
        <begin position="104"/>
        <end position="123"/>
    </location>
</feature>
<dbReference type="InterPro" id="IPR000515">
    <property type="entry name" value="MetI-like"/>
</dbReference>
<dbReference type="EMBL" id="DVNK01000010">
    <property type="protein sequence ID" value="HIU45899.1"/>
    <property type="molecule type" value="Genomic_DNA"/>
</dbReference>
<organism evidence="9 10">
    <name type="scientific">Candidatus Fimadaptatus faecigallinarum</name>
    <dbReference type="NCBI Taxonomy" id="2840814"/>
    <lineage>
        <taxon>Bacteria</taxon>
        <taxon>Bacillati</taxon>
        <taxon>Bacillota</taxon>
        <taxon>Clostridia</taxon>
        <taxon>Eubacteriales</taxon>
        <taxon>Candidatus Fimadaptatus</taxon>
    </lineage>
</organism>
<dbReference type="Gene3D" id="1.10.3720.10">
    <property type="entry name" value="MetI-like"/>
    <property type="match status" value="1"/>
</dbReference>
<dbReference type="CDD" id="cd06261">
    <property type="entry name" value="TM_PBP2"/>
    <property type="match status" value="1"/>
</dbReference>
<accession>A0A9D1LPY3</accession>
<keyword evidence="5 7" id="KW-1133">Transmembrane helix</keyword>
<evidence type="ECO:0000259" key="8">
    <source>
        <dbReference type="PROSITE" id="PS50928"/>
    </source>
</evidence>
<evidence type="ECO:0000256" key="1">
    <source>
        <dbReference type="ARBA" id="ARBA00004651"/>
    </source>
</evidence>
<protein>
    <submittedName>
        <fullName evidence="9">Sugar ABC transporter permease</fullName>
    </submittedName>
</protein>
<dbReference type="AlphaFoldDB" id="A0A9D1LPY3"/>
<evidence type="ECO:0000256" key="5">
    <source>
        <dbReference type="ARBA" id="ARBA00022989"/>
    </source>
</evidence>
<dbReference type="PANTHER" id="PTHR43227">
    <property type="entry name" value="BLL4140 PROTEIN"/>
    <property type="match status" value="1"/>
</dbReference>
<dbReference type="GO" id="GO:0005886">
    <property type="term" value="C:plasma membrane"/>
    <property type="evidence" value="ECO:0007669"/>
    <property type="project" value="UniProtKB-SubCell"/>
</dbReference>
<feature type="transmembrane region" description="Helical" evidence="7">
    <location>
        <begin position="43"/>
        <end position="62"/>
    </location>
</feature>
<reference evidence="9" key="1">
    <citation type="submission" date="2020-10" db="EMBL/GenBank/DDBJ databases">
        <authorList>
            <person name="Gilroy R."/>
        </authorList>
    </citation>
    <scope>NUCLEOTIDE SEQUENCE</scope>
    <source>
        <strain evidence="9">ChiSxjej2B14-8506</strain>
    </source>
</reference>
<keyword evidence="4 7" id="KW-0812">Transmembrane</keyword>
<comment type="similarity">
    <text evidence="7">Belongs to the binding-protein-dependent transport system permease family.</text>
</comment>
<feature type="non-terminal residue" evidence="9">
    <location>
        <position position="1"/>
    </location>
</feature>
<dbReference type="SUPFAM" id="SSF161098">
    <property type="entry name" value="MetI-like"/>
    <property type="match status" value="1"/>
</dbReference>
<evidence type="ECO:0000256" key="2">
    <source>
        <dbReference type="ARBA" id="ARBA00022448"/>
    </source>
</evidence>
<feature type="domain" description="ABC transmembrane type-1" evidence="8">
    <location>
        <begin position="3"/>
        <end position="218"/>
    </location>
</feature>
<feature type="transmembrane region" description="Helical" evidence="7">
    <location>
        <begin position="197"/>
        <end position="218"/>
    </location>
</feature>
<reference evidence="9" key="2">
    <citation type="journal article" date="2021" name="PeerJ">
        <title>Extensive microbial diversity within the chicken gut microbiome revealed by metagenomics and culture.</title>
        <authorList>
            <person name="Gilroy R."/>
            <person name="Ravi A."/>
            <person name="Getino M."/>
            <person name="Pursley I."/>
            <person name="Horton D.L."/>
            <person name="Alikhan N.F."/>
            <person name="Baker D."/>
            <person name="Gharbi K."/>
            <person name="Hall N."/>
            <person name="Watson M."/>
            <person name="Adriaenssens E.M."/>
            <person name="Foster-Nyarko E."/>
            <person name="Jarju S."/>
            <person name="Secka A."/>
            <person name="Antonio M."/>
            <person name="Oren A."/>
            <person name="Chaudhuri R.R."/>
            <person name="La Ragione R."/>
            <person name="Hildebrand F."/>
            <person name="Pallen M.J."/>
        </authorList>
    </citation>
    <scope>NUCLEOTIDE SEQUENCE</scope>
    <source>
        <strain evidence="9">ChiSxjej2B14-8506</strain>
    </source>
</reference>
<dbReference type="GO" id="GO:0055085">
    <property type="term" value="P:transmembrane transport"/>
    <property type="evidence" value="ECO:0007669"/>
    <property type="project" value="InterPro"/>
</dbReference>
<proteinExistence type="inferred from homology"/>
<dbReference type="InterPro" id="IPR035906">
    <property type="entry name" value="MetI-like_sf"/>
</dbReference>
<evidence type="ECO:0000256" key="7">
    <source>
        <dbReference type="RuleBase" id="RU363032"/>
    </source>
</evidence>
<evidence type="ECO:0000256" key="6">
    <source>
        <dbReference type="ARBA" id="ARBA00023136"/>
    </source>
</evidence>
<evidence type="ECO:0000256" key="3">
    <source>
        <dbReference type="ARBA" id="ARBA00022475"/>
    </source>
</evidence>
<dbReference type="Pfam" id="PF00528">
    <property type="entry name" value="BPD_transp_1"/>
    <property type="match status" value="1"/>
</dbReference>
<name>A0A9D1LPY3_9FIRM</name>